<evidence type="ECO:0000313" key="2">
    <source>
        <dbReference type="Proteomes" id="UP000318102"/>
    </source>
</evidence>
<protein>
    <submittedName>
        <fullName evidence="1">Uncharacterized protein</fullName>
    </submittedName>
</protein>
<dbReference type="EMBL" id="VNJK01000006">
    <property type="protein sequence ID" value="TVX85999.1"/>
    <property type="molecule type" value="Genomic_DNA"/>
</dbReference>
<accession>A0A559IEB1</accession>
<sequence>MVKVYANEVGHVIVSEQLVDLILTLQLLKSQEERVYRAALKELSNQVREELEIDNLISLLILNESTVGVLVFNIMADTDDFYKQGEDEIGVYLAIGEEEEEDMVCGVDCDCFI</sequence>
<name>A0A559IEB1_9BACL</name>
<dbReference type="AlphaFoldDB" id="A0A559IEB1"/>
<keyword evidence="2" id="KW-1185">Reference proteome</keyword>
<organism evidence="1 2">
    <name type="scientific">Paenibacillus agilis</name>
    <dbReference type="NCBI Taxonomy" id="3020863"/>
    <lineage>
        <taxon>Bacteria</taxon>
        <taxon>Bacillati</taxon>
        <taxon>Bacillota</taxon>
        <taxon>Bacilli</taxon>
        <taxon>Bacillales</taxon>
        <taxon>Paenibacillaceae</taxon>
        <taxon>Paenibacillus</taxon>
    </lineage>
</organism>
<gene>
    <name evidence="1" type="ORF">FPZ44_23920</name>
</gene>
<proteinExistence type="predicted"/>
<comment type="caution">
    <text evidence="1">The sequence shown here is derived from an EMBL/GenBank/DDBJ whole genome shotgun (WGS) entry which is preliminary data.</text>
</comment>
<dbReference type="Proteomes" id="UP000318102">
    <property type="component" value="Unassembled WGS sequence"/>
</dbReference>
<reference evidence="1 2" key="1">
    <citation type="submission" date="2019-07" db="EMBL/GenBank/DDBJ databases">
        <authorList>
            <person name="Kim J."/>
        </authorList>
    </citation>
    <scope>NUCLEOTIDE SEQUENCE [LARGE SCALE GENOMIC DNA]</scope>
    <source>
        <strain evidence="1 2">N4</strain>
    </source>
</reference>
<evidence type="ECO:0000313" key="1">
    <source>
        <dbReference type="EMBL" id="TVX85999.1"/>
    </source>
</evidence>
<dbReference type="OrthoDB" id="9857103at2"/>
<dbReference type="RefSeq" id="WP_144994741.1">
    <property type="nucleotide sequence ID" value="NZ_VNJK01000006.1"/>
</dbReference>